<sequence length="82" mass="9438">MEITNKRNEKWQLGDVLVDDYSHVGLIVKNGDKKYCLMDIDPDNKGSYSTTSSYGNCYETLAEFYGVKHGYWHKVNAKLVIE</sequence>
<name>A0A9X4X7U3_LACJH</name>
<dbReference type="AlphaFoldDB" id="A0A9X4X7U3"/>
<gene>
    <name evidence="1" type="ORF">GJU95_02940</name>
</gene>
<dbReference type="RefSeq" id="WP_155692371.1">
    <property type="nucleotide sequence ID" value="NZ_JBOZGV010000008.1"/>
</dbReference>
<dbReference type="EMBL" id="WKKC01000008">
    <property type="protein sequence ID" value="MTE02734.1"/>
    <property type="molecule type" value="Genomic_DNA"/>
</dbReference>
<reference evidence="1 2" key="1">
    <citation type="submission" date="2019-11" db="EMBL/GenBank/DDBJ databases">
        <title>Gastrointestinal microbiota of Peromyscus leucopus.</title>
        <authorList>
            <person name="Milovic A."/>
            <person name="Bassam K."/>
            <person name="Barbour A.G."/>
        </authorList>
    </citation>
    <scope>NUCLEOTIDE SEQUENCE [LARGE SCALE GENOMIC DNA]</scope>
    <source>
        <strain evidence="1 2">LL8</strain>
    </source>
</reference>
<protein>
    <submittedName>
        <fullName evidence="1">Uncharacterized protein</fullName>
    </submittedName>
</protein>
<comment type="caution">
    <text evidence="1">The sequence shown here is derived from an EMBL/GenBank/DDBJ whole genome shotgun (WGS) entry which is preliminary data.</text>
</comment>
<accession>A0A9X4X7U3</accession>
<proteinExistence type="predicted"/>
<evidence type="ECO:0000313" key="2">
    <source>
        <dbReference type="Proteomes" id="UP000488295"/>
    </source>
</evidence>
<dbReference type="Proteomes" id="UP000488295">
    <property type="component" value="Unassembled WGS sequence"/>
</dbReference>
<organism evidence="1 2">
    <name type="scientific">Lactobacillus johnsonii</name>
    <dbReference type="NCBI Taxonomy" id="33959"/>
    <lineage>
        <taxon>Bacteria</taxon>
        <taxon>Bacillati</taxon>
        <taxon>Bacillota</taxon>
        <taxon>Bacilli</taxon>
        <taxon>Lactobacillales</taxon>
        <taxon>Lactobacillaceae</taxon>
        <taxon>Lactobacillus</taxon>
    </lineage>
</organism>
<evidence type="ECO:0000313" key="1">
    <source>
        <dbReference type="EMBL" id="MTE02734.1"/>
    </source>
</evidence>